<feature type="chain" id="PRO_5008598290" evidence="2">
    <location>
        <begin position="22"/>
        <end position="197"/>
    </location>
</feature>
<feature type="signal peptide" evidence="2">
    <location>
        <begin position="1"/>
        <end position="21"/>
    </location>
</feature>
<proteinExistence type="predicted"/>
<dbReference type="EMBL" id="LGUA01000454">
    <property type="protein sequence ID" value="OAX81556.1"/>
    <property type="molecule type" value="Genomic_DNA"/>
</dbReference>
<feature type="region of interest" description="Disordered" evidence="1">
    <location>
        <begin position="112"/>
        <end position="143"/>
    </location>
</feature>
<organism evidence="3 4">
    <name type="scientific">Emergomyces africanus</name>
    <dbReference type="NCBI Taxonomy" id="1955775"/>
    <lineage>
        <taxon>Eukaryota</taxon>
        <taxon>Fungi</taxon>
        <taxon>Dikarya</taxon>
        <taxon>Ascomycota</taxon>
        <taxon>Pezizomycotina</taxon>
        <taxon>Eurotiomycetes</taxon>
        <taxon>Eurotiomycetidae</taxon>
        <taxon>Onygenales</taxon>
        <taxon>Ajellomycetaceae</taxon>
        <taxon>Emergomyces</taxon>
    </lineage>
</organism>
<evidence type="ECO:0000256" key="2">
    <source>
        <dbReference type="SAM" id="SignalP"/>
    </source>
</evidence>
<evidence type="ECO:0000313" key="3">
    <source>
        <dbReference type="EMBL" id="OAX81556.1"/>
    </source>
</evidence>
<keyword evidence="2" id="KW-0732">Signal</keyword>
<reference evidence="3 4" key="1">
    <citation type="submission" date="2015-07" db="EMBL/GenBank/DDBJ databases">
        <title>Emmonsia species relationships and genome sequence.</title>
        <authorList>
            <person name="Cuomo C.A."/>
            <person name="Schwartz I.S."/>
            <person name="Kenyon C."/>
            <person name="de Hoog G.S."/>
            <person name="Govender N.P."/>
            <person name="Botha A."/>
            <person name="Moreno L."/>
            <person name="de Vries M."/>
            <person name="Munoz J.F."/>
            <person name="Stielow J.B."/>
        </authorList>
    </citation>
    <scope>NUCLEOTIDE SEQUENCE [LARGE SCALE GENOMIC DNA]</scope>
    <source>
        <strain evidence="3 4">CBS 136260</strain>
    </source>
</reference>
<dbReference type="OrthoDB" id="2748312at2759"/>
<evidence type="ECO:0000313" key="4">
    <source>
        <dbReference type="Proteomes" id="UP000091918"/>
    </source>
</evidence>
<accession>A0A1B7NXQ7</accession>
<keyword evidence="4" id="KW-1185">Reference proteome</keyword>
<gene>
    <name evidence="3" type="ORF">ACJ72_04100</name>
</gene>
<protein>
    <submittedName>
        <fullName evidence="3">Uncharacterized protein</fullName>
    </submittedName>
</protein>
<comment type="caution">
    <text evidence="3">The sequence shown here is derived from an EMBL/GenBank/DDBJ whole genome shotgun (WGS) entry which is preliminary data.</text>
</comment>
<dbReference type="AlphaFoldDB" id="A0A1B7NXQ7"/>
<evidence type="ECO:0000256" key="1">
    <source>
        <dbReference type="SAM" id="MobiDB-lite"/>
    </source>
</evidence>
<sequence length="197" mass="20442">MAKLLFFALVTFPWVLALVDAQGTVTDDSALTPAEVLGNGFSPASPLFARDILDTRQIYNCITVVAVRLAGAAALPNVAPGGRTAAEVVVVSTQVASVVGVAPRARLARPAIGHPGLGDAGNPARTTVPAGGEPSGFSCPPMTVTNSLGDSLELGEDCELKYSSAKPTTTITPPKRPSLCEYEKRIAHQPAQHRQST</sequence>
<dbReference type="Proteomes" id="UP000091918">
    <property type="component" value="Unassembled WGS sequence"/>
</dbReference>
<name>A0A1B7NXQ7_9EURO</name>